<feature type="transmembrane region" description="Helical" evidence="1">
    <location>
        <begin position="29"/>
        <end position="47"/>
    </location>
</feature>
<evidence type="ECO:0000313" key="3">
    <source>
        <dbReference type="Proteomes" id="UP001164718"/>
    </source>
</evidence>
<dbReference type="EMBL" id="CP106878">
    <property type="protein sequence ID" value="WAA08620.1"/>
    <property type="molecule type" value="Genomic_DNA"/>
</dbReference>
<keyword evidence="1" id="KW-0472">Membrane</keyword>
<gene>
    <name evidence="2" type="ORF">OE104_08160</name>
</gene>
<keyword evidence="1" id="KW-0812">Transmembrane</keyword>
<organism evidence="2 3">
    <name type="scientific">Fervidibacillus albus</name>
    <dbReference type="NCBI Taxonomy" id="2980026"/>
    <lineage>
        <taxon>Bacteria</taxon>
        <taxon>Bacillati</taxon>
        <taxon>Bacillota</taxon>
        <taxon>Bacilli</taxon>
        <taxon>Bacillales</taxon>
        <taxon>Bacillaceae</taxon>
        <taxon>Fervidibacillus</taxon>
    </lineage>
</organism>
<dbReference type="AlphaFoldDB" id="A0A9E8LS72"/>
<keyword evidence="1" id="KW-1133">Transmembrane helix</keyword>
<accession>A0A9E8LS72</accession>
<dbReference type="KEGG" id="faf:OE104_08160"/>
<protein>
    <submittedName>
        <fullName evidence="2">Uncharacterized protein</fullName>
    </submittedName>
</protein>
<proteinExistence type="predicted"/>
<keyword evidence="3" id="KW-1185">Reference proteome</keyword>
<evidence type="ECO:0000313" key="2">
    <source>
        <dbReference type="EMBL" id="WAA08620.1"/>
    </source>
</evidence>
<name>A0A9E8LS72_9BACI</name>
<evidence type="ECO:0000256" key="1">
    <source>
        <dbReference type="SAM" id="Phobius"/>
    </source>
</evidence>
<sequence>MRTFFLLSLIFSFVFYVFSLNHSYVIGLLFFVLTLVALAGTTVAELSKITDTDDPDSLNTVR</sequence>
<reference evidence="2" key="1">
    <citation type="submission" date="2022-09" db="EMBL/GenBank/DDBJ databases">
        <title>Complete Genomes of Fervidibacillus albus and Fervidibacillus halotolerans isolated from tidal flat sediments.</title>
        <authorList>
            <person name="Kwon K.K."/>
            <person name="Yang S.-H."/>
            <person name="Park M.J."/>
            <person name="Oh H.-M."/>
        </authorList>
    </citation>
    <scope>NUCLEOTIDE SEQUENCE</scope>
    <source>
        <strain evidence="2">MEBiC13591</strain>
    </source>
</reference>
<dbReference type="Proteomes" id="UP001164718">
    <property type="component" value="Chromosome"/>
</dbReference>
<dbReference type="RefSeq" id="WP_275416398.1">
    <property type="nucleotide sequence ID" value="NZ_CP106878.1"/>
</dbReference>